<evidence type="ECO:0000313" key="3">
    <source>
        <dbReference type="EMBL" id="AKQ42970.2"/>
    </source>
</evidence>
<keyword evidence="1" id="KW-0315">Glutamine amidotransferase</keyword>
<feature type="domain" description="Glutamine amidotransferase type-2" evidence="2">
    <location>
        <begin position="1"/>
        <end position="225"/>
    </location>
</feature>
<dbReference type="InterPro" id="IPR052373">
    <property type="entry name" value="Gamma-glu_amide_hydrolase"/>
</dbReference>
<evidence type="ECO:0000259" key="2">
    <source>
        <dbReference type="PROSITE" id="PS51278"/>
    </source>
</evidence>
<gene>
    <name evidence="3" type="ORF">CP97_14425</name>
</gene>
<reference evidence="4" key="2">
    <citation type="submission" date="2015-04" db="EMBL/GenBank/DDBJ databases">
        <title>The complete genome sequence of Erythrobacter sp. s21-N3.</title>
        <authorList>
            <person name="Zhuang L."/>
            <person name="Liu Y."/>
            <person name="Shao Z."/>
        </authorList>
    </citation>
    <scope>NUCLEOTIDE SEQUENCE [LARGE SCALE GENOMIC DNA]</scope>
    <source>
        <strain evidence="4">s21-N3</strain>
    </source>
</reference>
<dbReference type="EMBL" id="CP011310">
    <property type="protein sequence ID" value="AKQ42970.2"/>
    <property type="molecule type" value="Genomic_DNA"/>
</dbReference>
<accession>A0A0H4VF25</accession>
<dbReference type="InterPro" id="IPR029055">
    <property type="entry name" value="Ntn_hydrolases_N"/>
</dbReference>
<organism evidence="3 4">
    <name type="scientific">Aurantiacibacter atlanticus</name>
    <dbReference type="NCBI Taxonomy" id="1648404"/>
    <lineage>
        <taxon>Bacteria</taxon>
        <taxon>Pseudomonadati</taxon>
        <taxon>Pseudomonadota</taxon>
        <taxon>Alphaproteobacteria</taxon>
        <taxon>Sphingomonadales</taxon>
        <taxon>Erythrobacteraceae</taxon>
        <taxon>Aurantiacibacter</taxon>
    </lineage>
</organism>
<dbReference type="STRING" id="1648404.CP97_14425"/>
<dbReference type="Proteomes" id="UP000059113">
    <property type="component" value="Chromosome"/>
</dbReference>
<dbReference type="Pfam" id="PF13230">
    <property type="entry name" value="GATase_4"/>
    <property type="match status" value="1"/>
</dbReference>
<name>A0A0H4VF25_9SPHN</name>
<dbReference type="SUPFAM" id="SSF56235">
    <property type="entry name" value="N-terminal nucleophile aminohydrolases (Ntn hydrolases)"/>
    <property type="match status" value="1"/>
</dbReference>
<dbReference type="Gene3D" id="3.60.20.10">
    <property type="entry name" value="Glutamine Phosphoribosylpyrophosphate, subunit 1, domain 1"/>
    <property type="match status" value="1"/>
</dbReference>
<dbReference type="CDD" id="cd01908">
    <property type="entry name" value="YafJ"/>
    <property type="match status" value="1"/>
</dbReference>
<dbReference type="PANTHER" id="PTHR43187:SF1">
    <property type="entry name" value="GLUTAMINE AMIDOTRANSFERASE DUG3-RELATED"/>
    <property type="match status" value="1"/>
</dbReference>
<sequence>MVSFDGRVPHVERQAWAAYHGEHFRRAAGRIYAKQVLAHVRRATVGEPTLANTHPFLDGGWALIHNGTIPNLDRVRPLLLAQLPEHRRAAITGDTDSEHVLQLLRAMQDRQPARPSLDILDAMIGMIARWCHEIDPSARLGLNLLVTDGRQMIGSCLGRPLHFVERRGVHDCEICGFPHIHHKPRHAYRAVVIASEPISHEEWHEVPDGSVYRIDPDYRLELRSFALGNERSSG</sequence>
<dbReference type="InterPro" id="IPR026869">
    <property type="entry name" value="EgtC-like"/>
</dbReference>
<dbReference type="InterPro" id="IPR017932">
    <property type="entry name" value="GATase_2_dom"/>
</dbReference>
<reference evidence="3 4" key="1">
    <citation type="journal article" date="2015" name="Int. J. Syst. Evol. Microbiol.">
        <title>Erythrobacter atlanticus sp. nov., a bacterium from ocean sediment able to degrade polycyclic aromatic hydrocarbons.</title>
        <authorList>
            <person name="Zhuang L."/>
            <person name="Liu Y."/>
            <person name="Wang L."/>
            <person name="Wang W."/>
            <person name="Shao Z."/>
        </authorList>
    </citation>
    <scope>NUCLEOTIDE SEQUENCE [LARGE SCALE GENOMIC DNA]</scope>
    <source>
        <strain evidence="4">s21-N3</strain>
    </source>
</reference>
<evidence type="ECO:0000256" key="1">
    <source>
        <dbReference type="ARBA" id="ARBA00022962"/>
    </source>
</evidence>
<evidence type="ECO:0000313" key="4">
    <source>
        <dbReference type="Proteomes" id="UP000059113"/>
    </source>
</evidence>
<dbReference type="PANTHER" id="PTHR43187">
    <property type="entry name" value="GLUTAMINE AMIDOTRANSFERASE DUG3-RELATED"/>
    <property type="match status" value="1"/>
</dbReference>
<dbReference type="KEGG" id="ery:CP97_14425"/>
<protein>
    <recommendedName>
        <fullName evidence="2">Glutamine amidotransferase type-2 domain-containing protein</fullName>
    </recommendedName>
</protein>
<proteinExistence type="predicted"/>
<dbReference type="AlphaFoldDB" id="A0A0H4VF25"/>
<keyword evidence="4" id="KW-1185">Reference proteome</keyword>
<dbReference type="PROSITE" id="PS51278">
    <property type="entry name" value="GATASE_TYPE_2"/>
    <property type="match status" value="1"/>
</dbReference>